<dbReference type="SUPFAM" id="SSF82895">
    <property type="entry name" value="TSP-1 type 1 repeat"/>
    <property type="match status" value="1"/>
</dbReference>
<evidence type="ECO:0000256" key="2">
    <source>
        <dbReference type="SAM" id="Phobius"/>
    </source>
</evidence>
<proteinExistence type="predicted"/>
<keyword evidence="4" id="KW-1185">Reference proteome</keyword>
<evidence type="ECO:0000313" key="4">
    <source>
        <dbReference type="Proteomes" id="UP000494206"/>
    </source>
</evidence>
<gene>
    <name evidence="3" type="ORF">CBOVIS_LOCUS11860</name>
</gene>
<dbReference type="FunFam" id="2.20.100.10:FF:000001">
    <property type="entry name" value="semaphorin-5A isoform X1"/>
    <property type="match status" value="1"/>
</dbReference>
<dbReference type="InterPro" id="IPR038877">
    <property type="entry name" value="THSD1"/>
</dbReference>
<reference evidence="3 4" key="1">
    <citation type="submission" date="2020-04" db="EMBL/GenBank/DDBJ databases">
        <authorList>
            <person name="Laetsch R D."/>
            <person name="Stevens L."/>
            <person name="Kumar S."/>
            <person name="Blaxter L. M."/>
        </authorList>
    </citation>
    <scope>NUCLEOTIDE SEQUENCE [LARGE SCALE GENOMIC DNA]</scope>
</reference>
<dbReference type="PRINTS" id="PR01705">
    <property type="entry name" value="TSP1REPEAT"/>
</dbReference>
<feature type="transmembrane region" description="Helical" evidence="2">
    <location>
        <begin position="444"/>
        <end position="471"/>
    </location>
</feature>
<dbReference type="PROSITE" id="PS50092">
    <property type="entry name" value="TSP1"/>
    <property type="match status" value="1"/>
</dbReference>
<organism evidence="3 4">
    <name type="scientific">Caenorhabditis bovis</name>
    <dbReference type="NCBI Taxonomy" id="2654633"/>
    <lineage>
        <taxon>Eukaryota</taxon>
        <taxon>Metazoa</taxon>
        <taxon>Ecdysozoa</taxon>
        <taxon>Nematoda</taxon>
        <taxon>Chromadorea</taxon>
        <taxon>Rhabditida</taxon>
        <taxon>Rhabditina</taxon>
        <taxon>Rhabditomorpha</taxon>
        <taxon>Rhabditoidea</taxon>
        <taxon>Rhabditidae</taxon>
        <taxon>Peloderinae</taxon>
        <taxon>Caenorhabditis</taxon>
    </lineage>
</organism>
<dbReference type="PANTHER" id="PTHR16311">
    <property type="entry name" value="THROMBOSPONDIN TYPE I DOMAIN-CONTAINING 1"/>
    <property type="match status" value="1"/>
</dbReference>
<dbReference type="SMART" id="SM00209">
    <property type="entry name" value="TSP1"/>
    <property type="match status" value="1"/>
</dbReference>
<keyword evidence="2" id="KW-1133">Transmembrane helix</keyword>
<dbReference type="OrthoDB" id="5855429at2759"/>
<accession>A0A8S1FCZ4</accession>
<dbReference type="InterPro" id="IPR000884">
    <property type="entry name" value="TSP1_rpt"/>
</dbReference>
<keyword evidence="1" id="KW-1015">Disulfide bond</keyword>
<comment type="caution">
    <text evidence="3">The sequence shown here is derived from an EMBL/GenBank/DDBJ whole genome shotgun (WGS) entry which is preliminary data.</text>
</comment>
<sequence length="602" mass="68000">MHVSDDYRLEENGKLISKFSVGAPNVKIFLPSNHEMLNELTVHIDPKLCRVDRSVVKLEYRPFQVFPGEETSSWRPIGALAKKLQNTKTSALFGCKHFADPGYYRVSVHLTLLNYTIQEDRWIVVNRTQQNMLRLRDNSIFPHCTSDYTIGWNLAQCPMDHLSYRIRILAVPEGVKNYEDGAIYIEEIGISLNEESFMKISCSQFDIIYEKYCFELVSVNKNSSISHTWHSVCVSTEPVERKIGGWSSWSEWSACSETCGQGRQRRVRFCNEPVPKRSKYCDGPLIETQECALSKCPEAMMPRTLASNCSCGCPLAIVASSFFASSRHSQLCDGNQTWSLSKMGMSHVADFTILKRGSEQGKLFFFLRAPYEELVWSSDSHQDYQFSLPMSSSIFIVLWTRTNVSHAVGSIEEGFTVSYSIREIDAFPTVARINSCQPFCPETMAIAFMAIIFICIIFVPPVVCASITASLRRNRSPEQLLMDNKFDSEMVRSGNTETTHLSAKNYVAKRSIGIQLSVQSTPRTIRAHNQSESPLPPRGQSSLSECDELEYDYYDGTTIPGSMLAPVPVTDVMYSQIDIDQIIGQSELFINSVEKADVHTQI</sequence>
<dbReference type="AlphaFoldDB" id="A0A8S1FCZ4"/>
<dbReference type="Pfam" id="PF00090">
    <property type="entry name" value="TSP_1"/>
    <property type="match status" value="1"/>
</dbReference>
<name>A0A8S1FCZ4_9PELO</name>
<dbReference type="EMBL" id="CADEPM010000010">
    <property type="protein sequence ID" value="CAB3410316.1"/>
    <property type="molecule type" value="Genomic_DNA"/>
</dbReference>
<dbReference type="GO" id="GO:0071944">
    <property type="term" value="C:cell periphery"/>
    <property type="evidence" value="ECO:0007669"/>
    <property type="project" value="TreeGrafter"/>
</dbReference>
<evidence type="ECO:0000256" key="1">
    <source>
        <dbReference type="ARBA" id="ARBA00023157"/>
    </source>
</evidence>
<dbReference type="Proteomes" id="UP000494206">
    <property type="component" value="Unassembled WGS sequence"/>
</dbReference>
<dbReference type="Gene3D" id="2.20.100.10">
    <property type="entry name" value="Thrombospondin type-1 (TSP1) repeat"/>
    <property type="match status" value="1"/>
</dbReference>
<dbReference type="InterPro" id="IPR036383">
    <property type="entry name" value="TSP1_rpt_sf"/>
</dbReference>
<protein>
    <submittedName>
        <fullName evidence="3">Uncharacterized protein</fullName>
    </submittedName>
</protein>
<keyword evidence="2" id="KW-0812">Transmembrane</keyword>
<evidence type="ECO:0000313" key="3">
    <source>
        <dbReference type="EMBL" id="CAB3410316.1"/>
    </source>
</evidence>
<keyword evidence="2" id="KW-0472">Membrane</keyword>
<dbReference type="PANTHER" id="PTHR16311:SF3">
    <property type="entry name" value="THROMBOSPONDIN TYPE-1 DOMAIN-CONTAINING PROTEIN 1"/>
    <property type="match status" value="1"/>
</dbReference>